<feature type="binding site" evidence="6">
    <location>
        <position position="88"/>
    </location>
    <ligand>
        <name>[4Fe-4S] cluster</name>
        <dbReference type="ChEBI" id="CHEBI:49883"/>
        <note>4Fe-4S-S-AdoMet</note>
    </ligand>
</feature>
<evidence type="ECO:0000256" key="1">
    <source>
        <dbReference type="ARBA" id="ARBA00022485"/>
    </source>
</evidence>
<evidence type="ECO:0000256" key="5">
    <source>
        <dbReference type="ARBA" id="ARBA00023014"/>
    </source>
</evidence>
<name>A0A1G7IYZ5_9BACT</name>
<dbReference type="AlphaFoldDB" id="A0A1G7IYZ5"/>
<evidence type="ECO:0000313" key="9">
    <source>
        <dbReference type="Proteomes" id="UP000199355"/>
    </source>
</evidence>
<dbReference type="GO" id="GO:0051539">
    <property type="term" value="F:4 iron, 4 sulfur cluster binding"/>
    <property type="evidence" value="ECO:0007669"/>
    <property type="project" value="UniProtKB-KW"/>
</dbReference>
<dbReference type="SFLD" id="SFLDG01101">
    <property type="entry name" value="Uncharacterised_Radical_SAM_Su"/>
    <property type="match status" value="1"/>
</dbReference>
<dbReference type="GO" id="GO:0046872">
    <property type="term" value="F:metal ion binding"/>
    <property type="evidence" value="ECO:0007669"/>
    <property type="project" value="UniProtKB-KW"/>
</dbReference>
<dbReference type="InterPro" id="IPR013785">
    <property type="entry name" value="Aldolase_TIM"/>
</dbReference>
<dbReference type="InterPro" id="IPR006638">
    <property type="entry name" value="Elp3/MiaA/NifB-like_rSAM"/>
</dbReference>
<dbReference type="InterPro" id="IPR027596">
    <property type="entry name" value="AmmeMemoSam_rS"/>
</dbReference>
<feature type="binding site" evidence="6">
    <location>
        <position position="85"/>
    </location>
    <ligand>
        <name>[4Fe-4S] cluster</name>
        <dbReference type="ChEBI" id="CHEBI:49883"/>
        <note>4Fe-4S-S-AdoMet</note>
    </ligand>
</feature>
<feature type="binding site" evidence="6">
    <location>
        <position position="81"/>
    </location>
    <ligand>
        <name>[4Fe-4S] cluster</name>
        <dbReference type="ChEBI" id="CHEBI:49883"/>
        <note>4Fe-4S-S-AdoMet</note>
    </ligand>
</feature>
<dbReference type="PANTHER" id="PTHR30352:SF5">
    <property type="entry name" value="PYRUVATE FORMATE-LYASE 1-ACTIVATING ENZYME"/>
    <property type="match status" value="1"/>
</dbReference>
<evidence type="ECO:0000313" key="8">
    <source>
        <dbReference type="EMBL" id="SDF17927.1"/>
    </source>
</evidence>
<dbReference type="InterPro" id="IPR034457">
    <property type="entry name" value="Organic_radical-activating"/>
</dbReference>
<protein>
    <submittedName>
        <fullName evidence="8">Pyruvate formate lyase activating enzyme</fullName>
    </submittedName>
</protein>
<keyword evidence="9" id="KW-1185">Reference proteome</keyword>
<keyword evidence="8" id="KW-0670">Pyruvate</keyword>
<dbReference type="CDD" id="cd01335">
    <property type="entry name" value="Radical_SAM"/>
    <property type="match status" value="1"/>
</dbReference>
<dbReference type="GO" id="GO:0016829">
    <property type="term" value="F:lyase activity"/>
    <property type="evidence" value="ECO:0007669"/>
    <property type="project" value="UniProtKB-KW"/>
</dbReference>
<comment type="cofactor">
    <cofactor evidence="6">
        <name>[4Fe-4S] cluster</name>
        <dbReference type="ChEBI" id="CHEBI:49883"/>
    </cofactor>
    <text evidence="6">Binds 1 [4Fe-4S] cluster. The cluster is coordinated with 3 cysteines and an exchangeable S-adenosyl-L-methionine.</text>
</comment>
<evidence type="ECO:0000256" key="4">
    <source>
        <dbReference type="ARBA" id="ARBA00023004"/>
    </source>
</evidence>
<evidence type="ECO:0000256" key="2">
    <source>
        <dbReference type="ARBA" id="ARBA00022691"/>
    </source>
</evidence>
<dbReference type="Pfam" id="PF04055">
    <property type="entry name" value="Radical_SAM"/>
    <property type="match status" value="1"/>
</dbReference>
<keyword evidence="1" id="KW-0004">4Fe-4S</keyword>
<dbReference type="STRING" id="571438.SAMN05192586_102128"/>
<evidence type="ECO:0000256" key="6">
    <source>
        <dbReference type="PIRSR" id="PIRSR004869-50"/>
    </source>
</evidence>
<dbReference type="RefSeq" id="WP_092152670.1">
    <property type="nucleotide sequence ID" value="NZ_FNBX01000002.1"/>
</dbReference>
<dbReference type="Gene3D" id="3.20.20.70">
    <property type="entry name" value="Aldolase class I"/>
    <property type="match status" value="1"/>
</dbReference>
<dbReference type="SFLD" id="SFLDS00029">
    <property type="entry name" value="Radical_SAM"/>
    <property type="match status" value="1"/>
</dbReference>
<keyword evidence="4 6" id="KW-0408">Iron</keyword>
<dbReference type="SUPFAM" id="SSF102114">
    <property type="entry name" value="Radical SAM enzymes"/>
    <property type="match status" value="1"/>
</dbReference>
<keyword evidence="2 6" id="KW-0949">S-adenosyl-L-methionine</keyword>
<dbReference type="InterPro" id="IPR007197">
    <property type="entry name" value="rSAM"/>
</dbReference>
<dbReference type="PROSITE" id="PS51918">
    <property type="entry name" value="RADICAL_SAM"/>
    <property type="match status" value="1"/>
</dbReference>
<sequence>MQALLWEARPDNSVACRLCAQACRLKPGEKGRCGVRVNVDGAMHTLVGDVVTSVSMDPVEKKPLYHFLPGTRTFSVGSAGCNFACRFCQNDGISQLPAHGRIPGKRVMPEDLAALAKEYSAPSMAFTYNEPTVFFELIYATAGLAVESGLRCLLVSNGFMTRDCLRALERRICAANIDIKSFSDRFYRHYCGGRLQPVLDSCKTIRELGWWLEVTTLVIPGVNDNPGELAQLAAFIHDELGPDTPWHISGFHGAYLMADHPSTPLSTLEEAWRLGREAGLNYVYIGNAPSAVGANTFCPHCGALMVERAGYAVRLHGRGGLCPACGAQLAGVWS</sequence>
<dbReference type="Proteomes" id="UP000199355">
    <property type="component" value="Unassembled WGS sequence"/>
</dbReference>
<accession>A0A1G7IYZ5</accession>
<gene>
    <name evidence="8" type="ORF">SAMN05192586_102128</name>
</gene>
<proteinExistence type="predicted"/>
<dbReference type="NCBIfam" id="TIGR04337">
    <property type="entry name" value="AmmeMemoSam_rS"/>
    <property type="match status" value="1"/>
</dbReference>
<dbReference type="OrthoDB" id="9778883at2"/>
<dbReference type="InterPro" id="IPR016431">
    <property type="entry name" value="Pyrv-formate_lyase-activ_prd"/>
</dbReference>
<evidence type="ECO:0000259" key="7">
    <source>
        <dbReference type="PROSITE" id="PS51918"/>
    </source>
</evidence>
<dbReference type="InterPro" id="IPR058240">
    <property type="entry name" value="rSAM_sf"/>
</dbReference>
<organism evidence="8 9">
    <name type="scientific">Desulfovibrio legallii</name>
    <dbReference type="NCBI Taxonomy" id="571438"/>
    <lineage>
        <taxon>Bacteria</taxon>
        <taxon>Pseudomonadati</taxon>
        <taxon>Thermodesulfobacteriota</taxon>
        <taxon>Desulfovibrionia</taxon>
        <taxon>Desulfovibrionales</taxon>
        <taxon>Desulfovibrionaceae</taxon>
        <taxon>Desulfovibrio</taxon>
    </lineage>
</organism>
<reference evidence="9" key="1">
    <citation type="submission" date="2016-10" db="EMBL/GenBank/DDBJ databases">
        <authorList>
            <person name="Varghese N."/>
            <person name="Submissions S."/>
        </authorList>
    </citation>
    <scope>NUCLEOTIDE SEQUENCE [LARGE SCALE GENOMIC DNA]</scope>
    <source>
        <strain evidence="9">KHC7</strain>
    </source>
</reference>
<keyword evidence="8" id="KW-0456">Lyase</keyword>
<dbReference type="PANTHER" id="PTHR30352">
    <property type="entry name" value="PYRUVATE FORMATE-LYASE-ACTIVATING ENZYME"/>
    <property type="match status" value="1"/>
</dbReference>
<evidence type="ECO:0000256" key="3">
    <source>
        <dbReference type="ARBA" id="ARBA00022723"/>
    </source>
</evidence>
<keyword evidence="5 6" id="KW-0411">Iron-sulfur</keyword>
<feature type="domain" description="Radical SAM core" evidence="7">
    <location>
        <begin position="66"/>
        <end position="281"/>
    </location>
</feature>
<dbReference type="EMBL" id="FNBX01000002">
    <property type="protein sequence ID" value="SDF17927.1"/>
    <property type="molecule type" value="Genomic_DNA"/>
</dbReference>
<keyword evidence="3 6" id="KW-0479">Metal-binding</keyword>
<dbReference type="SMART" id="SM00729">
    <property type="entry name" value="Elp3"/>
    <property type="match status" value="1"/>
</dbReference>
<dbReference type="PIRSF" id="PIRSF004869">
    <property type="entry name" value="PflX_prd"/>
    <property type="match status" value="1"/>
</dbReference>